<name>A0ABU8YB98_9MICO</name>
<accession>A0ABU8YB98</accession>
<keyword evidence="1" id="KW-1133">Transmembrane helix</keyword>
<protein>
    <submittedName>
        <fullName evidence="2">DUF4012 domain-containing protein</fullName>
    </submittedName>
</protein>
<gene>
    <name evidence="2" type="ORF">WMN62_10915</name>
</gene>
<feature type="transmembrane region" description="Helical" evidence="1">
    <location>
        <begin position="14"/>
        <end position="35"/>
    </location>
</feature>
<evidence type="ECO:0000313" key="2">
    <source>
        <dbReference type="EMBL" id="MEK0171982.1"/>
    </source>
</evidence>
<reference evidence="2 3" key="1">
    <citation type="submission" date="2024-03" db="EMBL/GenBank/DDBJ databases">
        <title>Whole genomes of four grape xylem sap localized bacterial endophytes.</title>
        <authorList>
            <person name="Kumar G."/>
            <person name="Savka M.A."/>
        </authorList>
    </citation>
    <scope>NUCLEOTIDE SEQUENCE [LARGE SCALE GENOMIC DNA]</scope>
    <source>
        <strain evidence="2 3">RIT_GXS8</strain>
    </source>
</reference>
<evidence type="ECO:0000313" key="3">
    <source>
        <dbReference type="Proteomes" id="UP001370299"/>
    </source>
</evidence>
<dbReference type="RefSeq" id="WP_340195854.1">
    <property type="nucleotide sequence ID" value="NZ_JBBKAP010000013.1"/>
</dbReference>
<organism evidence="2 3">
    <name type="scientific">Curtobacterium citreum</name>
    <dbReference type="NCBI Taxonomy" id="2036"/>
    <lineage>
        <taxon>Bacteria</taxon>
        <taxon>Bacillati</taxon>
        <taxon>Actinomycetota</taxon>
        <taxon>Actinomycetes</taxon>
        <taxon>Micrococcales</taxon>
        <taxon>Microbacteriaceae</taxon>
        <taxon>Curtobacterium</taxon>
    </lineage>
</organism>
<keyword evidence="1" id="KW-0472">Membrane</keyword>
<comment type="caution">
    <text evidence="2">The sequence shown here is derived from an EMBL/GenBank/DDBJ whole genome shotgun (WGS) entry which is preliminary data.</text>
</comment>
<sequence length="598" mass="62212">MSDAPTSRRAQRRWVLWGVLFIVLLVIAAVAWVTIRGALAKQDLESSVAHVETLRSQLAKGNTAAAQRTAAKLEASAADARAKTSDPVWAAFEHTPFIGGNLRAVRQVSAIVDDVATDAVRPVAGVLGDVDVDAFKPDGGKIDLQPLVAAQPAVAKATTALGKATRAADQIDTGDTVSAVTDAVNQLRASLASASKQAAVADKVVQLAPAMLGDGGAKQYLVLFQNNAELRAGGGIPGAVALLDVEDGAISLGQQASTSDFPQADDPVLPLTTDTQGLYGSITGEFIQDVTLTPRFDTSAKLAREMWKRQFGERVDGVLSIDPVTLGYILKATGPVDLPTGDRLTSDNAVQLLLSDAYAKYPDPAVQDLFFASAASAVFTKVSEGGFDPKGFIAALTTGVDEGRVKLWSADKSEQSELTGTAIAGGLPTSDSSSQQFGVYLNDATGAKMDYYLDKTVSVGSEVCRKDGRPTWTVEVRLKSTAPADAATSLPDYVTGAGAFGVAPGVVRTNVAVYAPSSGVYVTSTQDGKTASPQTAMDSDHPVAQFQTTLSPGKSTTIRVQYLGAADQGRTPVDAVSTPGVHQSVTQPLVTSCESPVD</sequence>
<dbReference type="EMBL" id="JBBLYY010000056">
    <property type="protein sequence ID" value="MEK0171982.1"/>
    <property type="molecule type" value="Genomic_DNA"/>
</dbReference>
<dbReference type="InterPro" id="IPR025101">
    <property type="entry name" value="DUF4012"/>
</dbReference>
<proteinExistence type="predicted"/>
<evidence type="ECO:0000256" key="1">
    <source>
        <dbReference type="SAM" id="Phobius"/>
    </source>
</evidence>
<dbReference type="Pfam" id="PF13196">
    <property type="entry name" value="DUF4012"/>
    <property type="match status" value="1"/>
</dbReference>
<keyword evidence="1" id="KW-0812">Transmembrane</keyword>
<keyword evidence="3" id="KW-1185">Reference proteome</keyword>
<dbReference type="Proteomes" id="UP001370299">
    <property type="component" value="Unassembled WGS sequence"/>
</dbReference>